<gene>
    <name evidence="4" type="ORF">THAPSDRAFT_5191</name>
</gene>
<dbReference type="PROSITE" id="PS00018">
    <property type="entry name" value="EF_HAND_1"/>
    <property type="match status" value="1"/>
</dbReference>
<dbReference type="InParanoid" id="B8C279"/>
<feature type="transmembrane region" description="Helical" evidence="2">
    <location>
        <begin position="388"/>
        <end position="410"/>
    </location>
</feature>
<keyword evidence="1" id="KW-0106">Calcium</keyword>
<dbReference type="GO" id="GO:0005509">
    <property type="term" value="F:calcium ion binding"/>
    <property type="evidence" value="ECO:0007669"/>
    <property type="project" value="InterPro"/>
</dbReference>
<feature type="domain" description="EF-hand" evidence="3">
    <location>
        <begin position="138"/>
        <end position="173"/>
    </location>
</feature>
<evidence type="ECO:0000313" key="4">
    <source>
        <dbReference type="EMBL" id="EED91900.1"/>
    </source>
</evidence>
<evidence type="ECO:0000256" key="2">
    <source>
        <dbReference type="SAM" id="Phobius"/>
    </source>
</evidence>
<evidence type="ECO:0000256" key="1">
    <source>
        <dbReference type="ARBA" id="ARBA00022837"/>
    </source>
</evidence>
<dbReference type="Pfam" id="PF13499">
    <property type="entry name" value="EF-hand_7"/>
    <property type="match status" value="1"/>
</dbReference>
<evidence type="ECO:0000259" key="3">
    <source>
        <dbReference type="PROSITE" id="PS50222"/>
    </source>
</evidence>
<name>B8C279_THAPS</name>
<dbReference type="HOGENOM" id="CLU_664807_0_0_1"/>
<dbReference type="Gene3D" id="1.10.238.10">
    <property type="entry name" value="EF-hand"/>
    <property type="match status" value="1"/>
</dbReference>
<keyword evidence="2" id="KW-0472">Membrane</keyword>
<evidence type="ECO:0000313" key="5">
    <source>
        <dbReference type="Proteomes" id="UP000001449"/>
    </source>
</evidence>
<reference evidence="4 5" key="2">
    <citation type="journal article" date="2008" name="Nature">
        <title>The Phaeodactylum genome reveals the evolutionary history of diatom genomes.</title>
        <authorList>
            <person name="Bowler C."/>
            <person name="Allen A.E."/>
            <person name="Badger J.H."/>
            <person name="Grimwood J."/>
            <person name="Jabbari K."/>
            <person name="Kuo A."/>
            <person name="Maheswari U."/>
            <person name="Martens C."/>
            <person name="Maumus F."/>
            <person name="Otillar R.P."/>
            <person name="Rayko E."/>
            <person name="Salamov A."/>
            <person name="Vandepoele K."/>
            <person name="Beszteri B."/>
            <person name="Gruber A."/>
            <person name="Heijde M."/>
            <person name="Katinka M."/>
            <person name="Mock T."/>
            <person name="Valentin K."/>
            <person name="Verret F."/>
            <person name="Berges J.A."/>
            <person name="Brownlee C."/>
            <person name="Cadoret J.P."/>
            <person name="Chiovitti A."/>
            <person name="Choi C.J."/>
            <person name="Coesel S."/>
            <person name="De Martino A."/>
            <person name="Detter J.C."/>
            <person name="Durkin C."/>
            <person name="Falciatore A."/>
            <person name="Fournet J."/>
            <person name="Haruta M."/>
            <person name="Huysman M.J."/>
            <person name="Jenkins B.D."/>
            <person name="Jiroutova K."/>
            <person name="Jorgensen R.E."/>
            <person name="Joubert Y."/>
            <person name="Kaplan A."/>
            <person name="Kroger N."/>
            <person name="Kroth P.G."/>
            <person name="La Roche J."/>
            <person name="Lindquist E."/>
            <person name="Lommer M."/>
            <person name="Martin-Jezequel V."/>
            <person name="Lopez P.J."/>
            <person name="Lucas S."/>
            <person name="Mangogna M."/>
            <person name="McGinnis K."/>
            <person name="Medlin L.K."/>
            <person name="Montsant A."/>
            <person name="Oudot-Le Secq M.P."/>
            <person name="Napoli C."/>
            <person name="Obornik M."/>
            <person name="Parker M.S."/>
            <person name="Petit J.L."/>
            <person name="Porcel B.M."/>
            <person name="Poulsen N."/>
            <person name="Robison M."/>
            <person name="Rychlewski L."/>
            <person name="Rynearson T.A."/>
            <person name="Schmutz J."/>
            <person name="Shapiro H."/>
            <person name="Siaut M."/>
            <person name="Stanley M."/>
            <person name="Sussman M.R."/>
            <person name="Taylor A.R."/>
            <person name="Vardi A."/>
            <person name="von Dassow P."/>
            <person name="Vyverman W."/>
            <person name="Willis A."/>
            <person name="Wyrwicz L.S."/>
            <person name="Rokhsar D.S."/>
            <person name="Weissenbach J."/>
            <person name="Armbrust E.V."/>
            <person name="Green B.R."/>
            <person name="Van de Peer Y."/>
            <person name="Grigoriev I.V."/>
        </authorList>
    </citation>
    <scope>NUCLEOTIDE SEQUENCE [LARGE SCALE GENOMIC DNA]</scope>
    <source>
        <strain evidence="4 5">CCMP1335</strain>
    </source>
</reference>
<sequence length="414" mass="47082">MRLPREGSRIRLVGLKNASLNGKVGLVAGYTQDEQRVMISFPGGHTGIVKVKPKQMTLLQEALPRSRRRFSSRNLRASMQTEASEVMDNKQDSQGSLDDQLLACSRDADMLFDKADVSGDGEISKREFEIYMKRHTKHPDSTIRDLFYMLDIDHDGYITRDEVRRVFLRQKLQNRKDRRSNSDMEAGGKMSMADLLGLDDDEMHELPDDVYSMLFLSEDWSQAFWYAISIFGLKLSLLIIIAIDLYTNKSFPPNEDVPRGVKAAQFLLLPVAVAIEEELITTFFIYSNLKWSETILELNCGAELWKYHVSNLARFLDGLMFLIVNITLLLQADDILSMFLNFAALCFVQTIDNLALHLARKGYLTEPLETVAGDVLLMKLPRNHNSKLQLLDSAMLVSTFAVLVVAWMVVRLTT</sequence>
<keyword evidence="2" id="KW-1133">Transmembrane helix</keyword>
<dbReference type="GeneID" id="7449720"/>
<dbReference type="SMART" id="SM00054">
    <property type="entry name" value="EFh"/>
    <property type="match status" value="2"/>
</dbReference>
<dbReference type="InterPro" id="IPR018247">
    <property type="entry name" value="EF_Hand_1_Ca_BS"/>
</dbReference>
<dbReference type="PaxDb" id="35128-Thaps5191"/>
<feature type="transmembrane region" description="Helical" evidence="2">
    <location>
        <begin position="223"/>
        <end position="243"/>
    </location>
</feature>
<dbReference type="eggNOG" id="ENOG502SPIG">
    <property type="taxonomic scope" value="Eukaryota"/>
</dbReference>
<dbReference type="PROSITE" id="PS50222">
    <property type="entry name" value="EF_HAND_2"/>
    <property type="match status" value="1"/>
</dbReference>
<dbReference type="EMBL" id="CM000642">
    <property type="protein sequence ID" value="EED91900.1"/>
    <property type="molecule type" value="Genomic_DNA"/>
</dbReference>
<keyword evidence="5" id="KW-1185">Reference proteome</keyword>
<dbReference type="KEGG" id="tps:THAPSDRAFT_5191"/>
<accession>B8C279</accession>
<dbReference type="RefSeq" id="XP_002290148.1">
    <property type="nucleotide sequence ID" value="XM_002290112.1"/>
</dbReference>
<reference evidence="4 5" key="1">
    <citation type="journal article" date="2004" name="Science">
        <title>The genome of the diatom Thalassiosira pseudonana: ecology, evolution, and metabolism.</title>
        <authorList>
            <person name="Armbrust E.V."/>
            <person name="Berges J.A."/>
            <person name="Bowler C."/>
            <person name="Green B.R."/>
            <person name="Martinez D."/>
            <person name="Putnam N.H."/>
            <person name="Zhou S."/>
            <person name="Allen A.E."/>
            <person name="Apt K.E."/>
            <person name="Bechner M."/>
            <person name="Brzezinski M.A."/>
            <person name="Chaal B.K."/>
            <person name="Chiovitti A."/>
            <person name="Davis A.K."/>
            <person name="Demarest M.S."/>
            <person name="Detter J.C."/>
            <person name="Glavina T."/>
            <person name="Goodstein D."/>
            <person name="Hadi M.Z."/>
            <person name="Hellsten U."/>
            <person name="Hildebrand M."/>
            <person name="Jenkins B.D."/>
            <person name="Jurka J."/>
            <person name="Kapitonov V.V."/>
            <person name="Kroger N."/>
            <person name="Lau W.W."/>
            <person name="Lane T.W."/>
            <person name="Larimer F.W."/>
            <person name="Lippmeier J.C."/>
            <person name="Lucas S."/>
            <person name="Medina M."/>
            <person name="Montsant A."/>
            <person name="Obornik M."/>
            <person name="Parker M.S."/>
            <person name="Palenik B."/>
            <person name="Pazour G.J."/>
            <person name="Richardson P.M."/>
            <person name="Rynearson T.A."/>
            <person name="Saito M.A."/>
            <person name="Schwartz D.C."/>
            <person name="Thamatrakoln K."/>
            <person name="Valentin K."/>
            <person name="Vardi A."/>
            <person name="Wilkerson F.P."/>
            <person name="Rokhsar D.S."/>
        </authorList>
    </citation>
    <scope>NUCLEOTIDE SEQUENCE [LARGE SCALE GENOMIC DNA]</scope>
    <source>
        <strain evidence="4 5">CCMP1335</strain>
    </source>
</reference>
<protein>
    <recommendedName>
        <fullName evidence="3">EF-hand domain-containing protein</fullName>
    </recommendedName>
</protein>
<proteinExistence type="predicted"/>
<keyword evidence="2" id="KW-0812">Transmembrane</keyword>
<feature type="transmembrane region" description="Helical" evidence="2">
    <location>
        <begin position="315"/>
        <end position="332"/>
    </location>
</feature>
<organism evidence="4 5">
    <name type="scientific">Thalassiosira pseudonana</name>
    <name type="common">Marine diatom</name>
    <name type="synonym">Cyclotella nana</name>
    <dbReference type="NCBI Taxonomy" id="35128"/>
    <lineage>
        <taxon>Eukaryota</taxon>
        <taxon>Sar</taxon>
        <taxon>Stramenopiles</taxon>
        <taxon>Ochrophyta</taxon>
        <taxon>Bacillariophyta</taxon>
        <taxon>Coscinodiscophyceae</taxon>
        <taxon>Thalassiosirophycidae</taxon>
        <taxon>Thalassiosirales</taxon>
        <taxon>Thalassiosiraceae</taxon>
        <taxon>Thalassiosira</taxon>
    </lineage>
</organism>
<dbReference type="InterPro" id="IPR011992">
    <property type="entry name" value="EF-hand-dom_pair"/>
</dbReference>
<dbReference type="Proteomes" id="UP000001449">
    <property type="component" value="Chromosome 5"/>
</dbReference>
<dbReference type="AlphaFoldDB" id="B8C279"/>
<dbReference type="SUPFAM" id="SSF47473">
    <property type="entry name" value="EF-hand"/>
    <property type="match status" value="1"/>
</dbReference>
<dbReference type="InterPro" id="IPR002048">
    <property type="entry name" value="EF_hand_dom"/>
</dbReference>